<evidence type="ECO:0000313" key="3">
    <source>
        <dbReference type="Proteomes" id="UP000282837"/>
    </source>
</evidence>
<evidence type="ECO:0000256" key="1">
    <source>
        <dbReference type="ARBA" id="ARBA00022679"/>
    </source>
</evidence>
<dbReference type="SUPFAM" id="SSF53756">
    <property type="entry name" value="UDP-Glycosyltransferase/glycogen phosphorylase"/>
    <property type="match status" value="1"/>
</dbReference>
<name>A0A437NC52_9SPHN</name>
<comment type="caution">
    <text evidence="2">The sequence shown here is derived from an EMBL/GenBank/DDBJ whole genome shotgun (WGS) entry which is preliminary data.</text>
</comment>
<dbReference type="GO" id="GO:0016757">
    <property type="term" value="F:glycosyltransferase activity"/>
    <property type="evidence" value="ECO:0007669"/>
    <property type="project" value="TreeGrafter"/>
</dbReference>
<reference evidence="2 3" key="1">
    <citation type="submission" date="2019-01" db="EMBL/GenBank/DDBJ databases">
        <authorList>
            <person name="Chen W.-M."/>
        </authorList>
    </citation>
    <scope>NUCLEOTIDE SEQUENCE [LARGE SCALE GENOMIC DNA]</scope>
    <source>
        <strain evidence="2 3">FSY-9</strain>
    </source>
</reference>
<dbReference type="Pfam" id="PF13692">
    <property type="entry name" value="Glyco_trans_1_4"/>
    <property type="match status" value="1"/>
</dbReference>
<dbReference type="AlphaFoldDB" id="A0A437NC52"/>
<proteinExistence type="predicted"/>
<dbReference type="PANTHER" id="PTHR46401">
    <property type="entry name" value="GLYCOSYLTRANSFERASE WBBK-RELATED"/>
    <property type="match status" value="1"/>
</dbReference>
<accession>A0A437NC52</accession>
<dbReference type="Proteomes" id="UP000282837">
    <property type="component" value="Unassembled WGS sequence"/>
</dbReference>
<dbReference type="Gene3D" id="3.40.50.2000">
    <property type="entry name" value="Glycogen Phosphorylase B"/>
    <property type="match status" value="1"/>
</dbReference>
<sequence>MAQAAYPPPMRNMFFFRDYRSFQGGHLKLADYIAHTQASALFTPRLFLSADSLPDHPFPHDCLTDIWQPDQADALFLAGMDWAQVPLGLESHIPIINLLQGLAHADPADPRYAFLSRPAIRLCVSAEVAQAVQATGRANGHIHTITAGLDLSAIPQGSAKTAPIFIGGMKDPALAEAIAAILRQQGVDPLVQISPLPRADYLALMASARVAITLPLPQEGFFLPALEAMAAGCATICPDAIGNRAFCRHGQTCLMPERNPTAIANAALTLLEHPALADTLARNGQAEAQSRSLSAERSAYLAILRSLT</sequence>
<organism evidence="2 3">
    <name type="scientific">Novosphingobium umbonatum</name>
    <dbReference type="NCBI Taxonomy" id="1908524"/>
    <lineage>
        <taxon>Bacteria</taxon>
        <taxon>Pseudomonadati</taxon>
        <taxon>Pseudomonadota</taxon>
        <taxon>Alphaproteobacteria</taxon>
        <taxon>Sphingomonadales</taxon>
        <taxon>Sphingomonadaceae</taxon>
        <taxon>Novosphingobium</taxon>
    </lineage>
</organism>
<dbReference type="OrthoDB" id="9801609at2"/>
<keyword evidence="1 2" id="KW-0808">Transferase</keyword>
<dbReference type="EMBL" id="SACO01000001">
    <property type="protein sequence ID" value="RVU07525.1"/>
    <property type="molecule type" value="Genomic_DNA"/>
</dbReference>
<keyword evidence="3" id="KW-1185">Reference proteome</keyword>
<dbReference type="PANTHER" id="PTHR46401:SF2">
    <property type="entry name" value="GLYCOSYLTRANSFERASE WBBK-RELATED"/>
    <property type="match status" value="1"/>
</dbReference>
<gene>
    <name evidence="2" type="ORF">EOE18_00035</name>
</gene>
<protein>
    <submittedName>
        <fullName evidence="2">Glycosyltransferase</fullName>
    </submittedName>
</protein>
<evidence type="ECO:0000313" key="2">
    <source>
        <dbReference type="EMBL" id="RVU07525.1"/>
    </source>
</evidence>
<dbReference type="GO" id="GO:0009103">
    <property type="term" value="P:lipopolysaccharide biosynthetic process"/>
    <property type="evidence" value="ECO:0007669"/>
    <property type="project" value="TreeGrafter"/>
</dbReference>